<dbReference type="Proteomes" id="UP000692954">
    <property type="component" value="Unassembled WGS sequence"/>
</dbReference>
<evidence type="ECO:0000256" key="1">
    <source>
        <dbReference type="SAM" id="MobiDB-lite"/>
    </source>
</evidence>
<feature type="compositionally biased region" description="Polar residues" evidence="1">
    <location>
        <begin position="61"/>
        <end position="70"/>
    </location>
</feature>
<evidence type="ECO:0000313" key="2">
    <source>
        <dbReference type="EMBL" id="CAD8124284.1"/>
    </source>
</evidence>
<accession>A0A8S1RAB7</accession>
<dbReference type="EMBL" id="CAJJDN010000150">
    <property type="protein sequence ID" value="CAD8124284.1"/>
    <property type="molecule type" value="Genomic_DNA"/>
</dbReference>
<sequence>MNHAYYVPSNQITCHIQSQGSSNRNPDHITDQLKLLKSKKNVNQSLHNKKDSQIHQHKFQSQKNITTTKLHSSRRQKSQDVETIQQSINQAIKQQPSKSKLINGYLVKQQLNSNSYQSPKLSQNFDYQSFNKDKTVIKTEPDIQICNERITSYKTPILISKQIQSKEQIKSICKKIYPTKLFDETTNNKQDNINIYQNKNYKINTDVSDKILDLLLLSTRELKIRLSDKNTKQSSIPKTSKTGLPVDFFNFKK</sequence>
<comment type="caution">
    <text evidence="2">The sequence shown here is derived from an EMBL/GenBank/DDBJ whole genome shotgun (WGS) entry which is preliminary data.</text>
</comment>
<name>A0A8S1RAB7_9CILI</name>
<dbReference type="AlphaFoldDB" id="A0A8S1RAB7"/>
<proteinExistence type="predicted"/>
<dbReference type="OrthoDB" id="294390at2759"/>
<organism evidence="2 3">
    <name type="scientific">Paramecium sonneborni</name>
    <dbReference type="NCBI Taxonomy" id="65129"/>
    <lineage>
        <taxon>Eukaryota</taxon>
        <taxon>Sar</taxon>
        <taxon>Alveolata</taxon>
        <taxon>Ciliophora</taxon>
        <taxon>Intramacronucleata</taxon>
        <taxon>Oligohymenophorea</taxon>
        <taxon>Peniculida</taxon>
        <taxon>Parameciidae</taxon>
        <taxon>Paramecium</taxon>
    </lineage>
</organism>
<keyword evidence="3" id="KW-1185">Reference proteome</keyword>
<feature type="region of interest" description="Disordered" evidence="1">
    <location>
        <begin position="46"/>
        <end position="80"/>
    </location>
</feature>
<gene>
    <name evidence="2" type="ORF">PSON_ATCC_30995.1.T1500066</name>
</gene>
<reference evidence="2" key="1">
    <citation type="submission" date="2021-01" db="EMBL/GenBank/DDBJ databases">
        <authorList>
            <consortium name="Genoscope - CEA"/>
            <person name="William W."/>
        </authorList>
    </citation>
    <scope>NUCLEOTIDE SEQUENCE</scope>
</reference>
<evidence type="ECO:0000313" key="3">
    <source>
        <dbReference type="Proteomes" id="UP000692954"/>
    </source>
</evidence>
<protein>
    <submittedName>
        <fullName evidence="2">Uncharacterized protein</fullName>
    </submittedName>
</protein>